<reference evidence="9 10" key="1">
    <citation type="submission" date="2020-01" db="EMBL/GenBank/DDBJ databases">
        <authorList>
            <consortium name="DOE Joint Genome Institute"/>
            <person name="Haridas S."/>
            <person name="Albert R."/>
            <person name="Binder M."/>
            <person name="Bloem J."/>
            <person name="Labutti K."/>
            <person name="Salamov A."/>
            <person name="Andreopoulos B."/>
            <person name="Baker S.E."/>
            <person name="Barry K."/>
            <person name="Bills G."/>
            <person name="Bluhm B.H."/>
            <person name="Cannon C."/>
            <person name="Castanera R."/>
            <person name="Culley D.E."/>
            <person name="Daum C."/>
            <person name="Ezra D."/>
            <person name="Gonzalez J.B."/>
            <person name="Henrissat B."/>
            <person name="Kuo A."/>
            <person name="Liang C."/>
            <person name="Lipzen A."/>
            <person name="Lutzoni F."/>
            <person name="Magnuson J."/>
            <person name="Mondo S."/>
            <person name="Nolan M."/>
            <person name="Ohm R."/>
            <person name="Pangilinan J."/>
            <person name="Park H.-J.H."/>
            <person name="Ramirez L."/>
            <person name="Alfaro M."/>
            <person name="Sun H."/>
            <person name="Tritt A."/>
            <person name="Yoshinaga Y."/>
            <person name="Zwiers L.-H.L."/>
            <person name="Turgeon B.G."/>
            <person name="Goodwin S.B."/>
            <person name="Spatafora J.W."/>
            <person name="Crous P.W."/>
            <person name="Grigoriev I.V."/>
        </authorList>
    </citation>
    <scope>NUCLEOTIDE SEQUENCE [LARGE SCALE GENOMIC DNA]</scope>
    <source>
        <strain evidence="9 10">CBS 611.86</strain>
    </source>
</reference>
<evidence type="ECO:0000256" key="5">
    <source>
        <dbReference type="ARBA" id="ARBA00038359"/>
    </source>
</evidence>
<feature type="transmembrane region" description="Helical" evidence="7">
    <location>
        <begin position="181"/>
        <end position="205"/>
    </location>
</feature>
<evidence type="ECO:0000256" key="7">
    <source>
        <dbReference type="SAM" id="Phobius"/>
    </source>
</evidence>
<name>A0A7C8MM91_9PLEO</name>
<evidence type="ECO:0000313" key="10">
    <source>
        <dbReference type="Proteomes" id="UP000481861"/>
    </source>
</evidence>
<evidence type="ECO:0000313" key="9">
    <source>
        <dbReference type="EMBL" id="KAF2872624.1"/>
    </source>
</evidence>
<feature type="transmembrane region" description="Helical" evidence="7">
    <location>
        <begin position="217"/>
        <end position="238"/>
    </location>
</feature>
<feature type="transmembrane region" description="Helical" evidence="7">
    <location>
        <begin position="23"/>
        <end position="48"/>
    </location>
</feature>
<dbReference type="PANTHER" id="PTHR33048">
    <property type="entry name" value="PTH11-LIKE INTEGRAL MEMBRANE PROTEIN (AFU_ORTHOLOGUE AFUA_5G11245)"/>
    <property type="match status" value="1"/>
</dbReference>
<dbReference type="Pfam" id="PF20684">
    <property type="entry name" value="Fung_rhodopsin"/>
    <property type="match status" value="1"/>
</dbReference>
<dbReference type="InterPro" id="IPR052337">
    <property type="entry name" value="SAT4-like"/>
</dbReference>
<dbReference type="PANTHER" id="PTHR33048:SF159">
    <property type="entry name" value="MEMBRANE PROTEIN, PUTATIVE (AFU_ORTHOLOGUE AFUA_5G02860)-RELATED"/>
    <property type="match status" value="1"/>
</dbReference>
<keyword evidence="4 7" id="KW-0472">Membrane</keyword>
<dbReference type="EMBL" id="JAADJZ010000009">
    <property type="protein sequence ID" value="KAF2872624.1"/>
    <property type="molecule type" value="Genomic_DNA"/>
</dbReference>
<keyword evidence="10" id="KW-1185">Reference proteome</keyword>
<evidence type="ECO:0000256" key="3">
    <source>
        <dbReference type="ARBA" id="ARBA00022989"/>
    </source>
</evidence>
<evidence type="ECO:0000256" key="1">
    <source>
        <dbReference type="ARBA" id="ARBA00004141"/>
    </source>
</evidence>
<dbReference type="Proteomes" id="UP000481861">
    <property type="component" value="Unassembled WGS sequence"/>
</dbReference>
<evidence type="ECO:0000259" key="8">
    <source>
        <dbReference type="Pfam" id="PF20684"/>
    </source>
</evidence>
<gene>
    <name evidence="9" type="ORF">BDV95DRAFT_391473</name>
</gene>
<protein>
    <recommendedName>
        <fullName evidence="8">Rhodopsin domain-containing protein</fullName>
    </recommendedName>
</protein>
<feature type="domain" description="Rhodopsin" evidence="8">
    <location>
        <begin position="44"/>
        <end position="279"/>
    </location>
</feature>
<dbReference type="OrthoDB" id="5342292at2759"/>
<comment type="caution">
    <text evidence="9">The sequence shown here is derived from an EMBL/GenBank/DDBJ whole genome shotgun (WGS) entry which is preliminary data.</text>
</comment>
<keyword evidence="2 7" id="KW-0812">Transmembrane</keyword>
<proteinExistence type="inferred from homology"/>
<sequence length="392" mass="43329">MTEPGLEPPPGVKSNFDNPVKTVYTASIATQVLCISIVGVIVAVRVYTRTHILCSFGLDDWLLVFGFLFAVGYSAIALTMNHYGGGLNQWDVPKEKLEPFGITVYSTMVIYGPCAFCIKASILVFLTRVFAPIRRAVMLIYLIIGFLFAYYLPVLGLKAAICRPVAKFWDDNLPGQCFDQRALILADSVVSVVSDVIIFAAPLPLTCNLQMKKMKRVKVAAVFSAGGLACICSAIRLIDIVQNGLSPNQTLVFMRVNLWGIAEVYIGLITACMPLLPAFYKHHFGTELPTGYSHHHYSNNERSIEMLSSRHNRKRNTTMAHKSPDSESDENVLIVDMISSNNGREGGRRGSMQPSSNQNSSRDRSLSPVHLAVSPKDDAQIMKTVEIQQTYQ</sequence>
<dbReference type="InterPro" id="IPR049326">
    <property type="entry name" value="Rhodopsin_dom_fungi"/>
</dbReference>
<feature type="region of interest" description="Disordered" evidence="6">
    <location>
        <begin position="310"/>
        <end position="377"/>
    </location>
</feature>
<evidence type="ECO:0000256" key="2">
    <source>
        <dbReference type="ARBA" id="ARBA00022692"/>
    </source>
</evidence>
<comment type="subcellular location">
    <subcellularLocation>
        <location evidence="1">Membrane</location>
        <topology evidence="1">Multi-pass membrane protein</topology>
    </subcellularLocation>
</comment>
<feature type="transmembrane region" description="Helical" evidence="7">
    <location>
        <begin position="60"/>
        <end position="80"/>
    </location>
</feature>
<organism evidence="9 10">
    <name type="scientific">Massariosphaeria phaeospora</name>
    <dbReference type="NCBI Taxonomy" id="100035"/>
    <lineage>
        <taxon>Eukaryota</taxon>
        <taxon>Fungi</taxon>
        <taxon>Dikarya</taxon>
        <taxon>Ascomycota</taxon>
        <taxon>Pezizomycotina</taxon>
        <taxon>Dothideomycetes</taxon>
        <taxon>Pleosporomycetidae</taxon>
        <taxon>Pleosporales</taxon>
        <taxon>Pleosporales incertae sedis</taxon>
        <taxon>Massariosphaeria</taxon>
    </lineage>
</organism>
<feature type="transmembrane region" description="Helical" evidence="7">
    <location>
        <begin position="138"/>
        <end position="161"/>
    </location>
</feature>
<evidence type="ECO:0000256" key="6">
    <source>
        <dbReference type="SAM" id="MobiDB-lite"/>
    </source>
</evidence>
<comment type="similarity">
    <text evidence="5">Belongs to the SAT4 family.</text>
</comment>
<evidence type="ECO:0000256" key="4">
    <source>
        <dbReference type="ARBA" id="ARBA00023136"/>
    </source>
</evidence>
<accession>A0A7C8MM91</accession>
<keyword evidence="3 7" id="KW-1133">Transmembrane helix</keyword>
<feature type="transmembrane region" description="Helical" evidence="7">
    <location>
        <begin position="258"/>
        <end position="280"/>
    </location>
</feature>
<dbReference type="AlphaFoldDB" id="A0A7C8MM91"/>
<dbReference type="GO" id="GO:0016020">
    <property type="term" value="C:membrane"/>
    <property type="evidence" value="ECO:0007669"/>
    <property type="project" value="UniProtKB-SubCell"/>
</dbReference>
<feature type="transmembrane region" description="Helical" evidence="7">
    <location>
        <begin position="100"/>
        <end position="126"/>
    </location>
</feature>